<feature type="signal peptide" evidence="3">
    <location>
        <begin position="1"/>
        <end position="28"/>
    </location>
</feature>
<organism evidence="4 5">
    <name type="scientific">Achromobacter spanius</name>
    <dbReference type="NCBI Taxonomy" id="217203"/>
    <lineage>
        <taxon>Bacteria</taxon>
        <taxon>Pseudomonadati</taxon>
        <taxon>Pseudomonadota</taxon>
        <taxon>Betaproteobacteria</taxon>
        <taxon>Burkholderiales</taxon>
        <taxon>Alcaligenaceae</taxon>
        <taxon>Achromobacter</taxon>
    </lineage>
</organism>
<dbReference type="SUPFAM" id="SSF53850">
    <property type="entry name" value="Periplasmic binding protein-like II"/>
    <property type="match status" value="1"/>
</dbReference>
<protein>
    <submittedName>
        <fullName evidence="4">ABC transporter substrate-binding protein</fullName>
    </submittedName>
</protein>
<dbReference type="CDD" id="cd13547">
    <property type="entry name" value="PBP2_Fbp_like_2"/>
    <property type="match status" value="1"/>
</dbReference>
<dbReference type="InterPro" id="IPR026045">
    <property type="entry name" value="Ferric-bd"/>
</dbReference>
<dbReference type="GO" id="GO:0015888">
    <property type="term" value="P:thiamine transport"/>
    <property type="evidence" value="ECO:0007669"/>
    <property type="project" value="TreeGrafter"/>
</dbReference>
<evidence type="ECO:0000256" key="2">
    <source>
        <dbReference type="PIRSR" id="PIRSR002825-1"/>
    </source>
</evidence>
<keyword evidence="2" id="KW-0408">Iron</keyword>
<dbReference type="GO" id="GO:0030288">
    <property type="term" value="C:outer membrane-bounded periplasmic space"/>
    <property type="evidence" value="ECO:0007669"/>
    <property type="project" value="TreeGrafter"/>
</dbReference>
<dbReference type="GO" id="GO:0030976">
    <property type="term" value="F:thiamine pyrophosphate binding"/>
    <property type="evidence" value="ECO:0007669"/>
    <property type="project" value="TreeGrafter"/>
</dbReference>
<dbReference type="Gene3D" id="3.40.190.10">
    <property type="entry name" value="Periplasmic binding protein-like II"/>
    <property type="match status" value="2"/>
</dbReference>
<name>A0AAW3HX42_9BURK</name>
<evidence type="ECO:0000313" key="5">
    <source>
        <dbReference type="Proteomes" id="UP000037511"/>
    </source>
</evidence>
<dbReference type="AlphaFoldDB" id="A0AAW3HX42"/>
<gene>
    <name evidence="4" type="ORF">AFM18_25145</name>
</gene>
<sequence length="325" mass="34368">MSYAPFSQLLATLLMTLSIGLASGQAKALTVYTAGPGGLIKQLAAGFQDKTGIKVDVFQATTGKVMARLEAEAANPRADVLISASWDTAHDLDQRGWLMAYESPNAAQVPARFKAPSYVAQGISALGIVWNTSSGTPEPRDWADLTGPSFKQAVTMPDPALSGASLDLLLGLQNAQGEAAWKLFEKLRDNGMTISGPNAQALTPVLQGAKAAVFGAVDYVSYASVAKGESVKVIFPSSGTAIAPRPMMILKTARQADEARKFVDYVLSEEGQRAVADAWLMPARQDVAAKRPVFKDLALLPEAAAESGASRADVLTRFGRVFGQH</sequence>
<evidence type="ECO:0000256" key="1">
    <source>
        <dbReference type="ARBA" id="ARBA00022729"/>
    </source>
</evidence>
<keyword evidence="2" id="KW-0479">Metal-binding</keyword>
<reference evidence="4 5" key="1">
    <citation type="submission" date="2015-07" db="EMBL/GenBank/DDBJ databases">
        <title>Draft genome of Achromobacter spanius.</title>
        <authorList>
            <person name="Wang X."/>
        </authorList>
    </citation>
    <scope>NUCLEOTIDE SEQUENCE [LARGE SCALE GENOMIC DNA]</scope>
    <source>
        <strain evidence="4 5">CGMCC9173</strain>
    </source>
</reference>
<keyword evidence="1 3" id="KW-0732">Signal</keyword>
<comment type="caution">
    <text evidence="4">The sequence shown here is derived from an EMBL/GenBank/DDBJ whole genome shotgun (WGS) entry which is preliminary data.</text>
</comment>
<dbReference type="GO" id="GO:0046872">
    <property type="term" value="F:metal ion binding"/>
    <property type="evidence" value="ECO:0007669"/>
    <property type="project" value="UniProtKB-KW"/>
</dbReference>
<evidence type="ECO:0000256" key="3">
    <source>
        <dbReference type="SAM" id="SignalP"/>
    </source>
</evidence>
<dbReference type="PANTHER" id="PTHR30006:SF2">
    <property type="entry name" value="ABC TRANSPORTER SUBSTRATE-BINDING PROTEIN"/>
    <property type="match status" value="1"/>
</dbReference>
<proteinExistence type="predicted"/>
<feature type="chain" id="PRO_5043890205" evidence="3">
    <location>
        <begin position="29"/>
        <end position="325"/>
    </location>
</feature>
<accession>A0AAW3HX42</accession>
<feature type="binding site" evidence="2">
    <location>
        <position position="219"/>
    </location>
    <ligand>
        <name>Fe cation</name>
        <dbReference type="ChEBI" id="CHEBI:24875"/>
    </ligand>
</feature>
<evidence type="ECO:0000313" key="4">
    <source>
        <dbReference type="EMBL" id="KNE24445.1"/>
    </source>
</evidence>
<dbReference type="Pfam" id="PF13343">
    <property type="entry name" value="SBP_bac_6"/>
    <property type="match status" value="1"/>
</dbReference>
<dbReference type="Proteomes" id="UP000037511">
    <property type="component" value="Unassembled WGS sequence"/>
</dbReference>
<dbReference type="EMBL" id="LGVG01000047">
    <property type="protein sequence ID" value="KNE24445.1"/>
    <property type="molecule type" value="Genomic_DNA"/>
</dbReference>
<dbReference type="PIRSF" id="PIRSF002825">
    <property type="entry name" value="CfbpA"/>
    <property type="match status" value="1"/>
</dbReference>
<dbReference type="PANTHER" id="PTHR30006">
    <property type="entry name" value="THIAMINE-BINDING PERIPLASMIC PROTEIN-RELATED"/>
    <property type="match status" value="1"/>
</dbReference>
<dbReference type="GO" id="GO:0030975">
    <property type="term" value="F:thiamine binding"/>
    <property type="evidence" value="ECO:0007669"/>
    <property type="project" value="TreeGrafter"/>
</dbReference>